<protein>
    <submittedName>
        <fullName evidence="3">Uncharacterized protein</fullName>
    </submittedName>
</protein>
<feature type="compositionally biased region" description="Low complexity" evidence="1">
    <location>
        <begin position="35"/>
        <end position="49"/>
    </location>
</feature>
<evidence type="ECO:0000256" key="1">
    <source>
        <dbReference type="SAM" id="MobiDB-lite"/>
    </source>
</evidence>
<accession>A0A1E3IMA3</accession>
<sequence>MVVLSASWLLAGFCVLPLATAYPASADTSIEDHSLSSSLSSSSPESTSSGALHPGQDRPRFMSHDTPSDHYPLDSIWWQASSHHIPRTVVLDSRRLAEAKRKLEEGQAEEQIPLWRRRSPRSDDARRSPPGVEAACAEPRDWRYVSWSLSVDR</sequence>
<comment type="caution">
    <text evidence="3">The sequence shown here is derived from an EMBL/GenBank/DDBJ whole genome shotgun (WGS) entry which is preliminary data.</text>
</comment>
<dbReference type="EMBL" id="AWGH01000022">
    <property type="protein sequence ID" value="ODN89648.1"/>
    <property type="molecule type" value="Genomic_DNA"/>
</dbReference>
<reference evidence="3 4" key="1">
    <citation type="submission" date="2016-06" db="EMBL/GenBank/DDBJ databases">
        <title>Evolution of pathogenesis and genome organization in the Tremellales.</title>
        <authorList>
            <person name="Cuomo C."/>
            <person name="Litvintseva A."/>
            <person name="Heitman J."/>
            <person name="Chen Y."/>
            <person name="Sun S."/>
            <person name="Springer D."/>
            <person name="Dromer F."/>
            <person name="Young S."/>
            <person name="Zeng Q."/>
            <person name="Chapman S."/>
            <person name="Gujja S."/>
            <person name="Saif S."/>
            <person name="Birren B."/>
        </authorList>
    </citation>
    <scope>NUCLEOTIDE SEQUENCE [LARGE SCALE GENOMIC DNA]</scope>
    <source>
        <strain evidence="3 4">CBS 7118</strain>
    </source>
</reference>
<evidence type="ECO:0000256" key="2">
    <source>
        <dbReference type="SAM" id="SignalP"/>
    </source>
</evidence>
<keyword evidence="4" id="KW-1185">Reference proteome</keyword>
<keyword evidence="2" id="KW-0732">Signal</keyword>
<name>A0A1E3IMA3_9TREE</name>
<dbReference type="AlphaFoldDB" id="A0A1E3IMA3"/>
<feature type="region of interest" description="Disordered" evidence="1">
    <location>
        <begin position="101"/>
        <end position="134"/>
    </location>
</feature>
<gene>
    <name evidence="3" type="ORF">L198_06336</name>
</gene>
<dbReference type="RefSeq" id="XP_019029557.1">
    <property type="nucleotide sequence ID" value="XM_019178401.1"/>
</dbReference>
<proteinExistence type="predicted"/>
<evidence type="ECO:0000313" key="3">
    <source>
        <dbReference type="EMBL" id="ODN89648.1"/>
    </source>
</evidence>
<feature type="compositionally biased region" description="Basic and acidic residues" evidence="1">
    <location>
        <begin position="55"/>
        <end position="67"/>
    </location>
</feature>
<organism evidence="3 4">
    <name type="scientific">Cryptococcus wingfieldii CBS 7118</name>
    <dbReference type="NCBI Taxonomy" id="1295528"/>
    <lineage>
        <taxon>Eukaryota</taxon>
        <taxon>Fungi</taxon>
        <taxon>Dikarya</taxon>
        <taxon>Basidiomycota</taxon>
        <taxon>Agaricomycotina</taxon>
        <taxon>Tremellomycetes</taxon>
        <taxon>Tremellales</taxon>
        <taxon>Cryptococcaceae</taxon>
        <taxon>Cryptococcus</taxon>
    </lineage>
</organism>
<dbReference type="Proteomes" id="UP000094819">
    <property type="component" value="Unassembled WGS sequence"/>
</dbReference>
<dbReference type="GeneID" id="30195548"/>
<evidence type="ECO:0000313" key="4">
    <source>
        <dbReference type="Proteomes" id="UP000094819"/>
    </source>
</evidence>
<feature type="region of interest" description="Disordered" evidence="1">
    <location>
        <begin position="34"/>
        <end position="67"/>
    </location>
</feature>
<feature type="signal peptide" evidence="2">
    <location>
        <begin position="1"/>
        <end position="21"/>
    </location>
</feature>
<feature type="chain" id="PRO_5009129827" evidence="2">
    <location>
        <begin position="22"/>
        <end position="153"/>
    </location>
</feature>